<dbReference type="SUPFAM" id="SSF52540">
    <property type="entry name" value="P-loop containing nucleoside triphosphate hydrolases"/>
    <property type="match status" value="1"/>
</dbReference>
<dbReference type="SMART" id="SM00382">
    <property type="entry name" value="AAA"/>
    <property type="match status" value="1"/>
</dbReference>
<keyword evidence="3" id="KW-0067">ATP-binding</keyword>
<evidence type="ECO:0000256" key="1">
    <source>
        <dbReference type="ARBA" id="ARBA00022448"/>
    </source>
</evidence>
<evidence type="ECO:0000259" key="4">
    <source>
        <dbReference type="PROSITE" id="PS50893"/>
    </source>
</evidence>
<dbReference type="InterPro" id="IPR027417">
    <property type="entry name" value="P-loop_NTPase"/>
</dbReference>
<proteinExistence type="predicted"/>
<name>A0A2A4X384_UNCAE</name>
<dbReference type="InterPro" id="IPR017871">
    <property type="entry name" value="ABC_transporter-like_CS"/>
</dbReference>
<dbReference type="PROSITE" id="PS50893">
    <property type="entry name" value="ABC_TRANSPORTER_2"/>
    <property type="match status" value="1"/>
</dbReference>
<dbReference type="InterPro" id="IPR003439">
    <property type="entry name" value="ABC_transporter-like_ATP-bd"/>
</dbReference>
<evidence type="ECO:0000313" key="5">
    <source>
        <dbReference type="EMBL" id="PCI77020.1"/>
    </source>
</evidence>
<evidence type="ECO:0000313" key="6">
    <source>
        <dbReference type="Proteomes" id="UP000218775"/>
    </source>
</evidence>
<reference evidence="6" key="1">
    <citation type="submission" date="2017-08" db="EMBL/GenBank/DDBJ databases">
        <title>A dynamic microbial community with high functional redundancy inhabits the cold, oxic subseafloor aquifer.</title>
        <authorList>
            <person name="Tully B.J."/>
            <person name="Wheat C.G."/>
            <person name="Glazer B.T."/>
            <person name="Huber J.A."/>
        </authorList>
    </citation>
    <scope>NUCLEOTIDE SEQUENCE [LARGE SCALE GENOMIC DNA]</scope>
</reference>
<accession>A0A2A4X384</accession>
<keyword evidence="2" id="KW-0547">Nucleotide-binding</keyword>
<keyword evidence="1" id="KW-0813">Transport</keyword>
<organism evidence="5 6">
    <name type="scientific">Aerophobetes bacterium</name>
    <dbReference type="NCBI Taxonomy" id="2030807"/>
    <lineage>
        <taxon>Bacteria</taxon>
        <taxon>Candidatus Aerophobota</taxon>
    </lineage>
</organism>
<dbReference type="GO" id="GO:0005524">
    <property type="term" value="F:ATP binding"/>
    <property type="evidence" value="ECO:0007669"/>
    <property type="project" value="UniProtKB-KW"/>
</dbReference>
<dbReference type="PROSITE" id="PS00211">
    <property type="entry name" value="ABC_TRANSPORTER_1"/>
    <property type="match status" value="1"/>
</dbReference>
<feature type="domain" description="ABC transporter" evidence="4">
    <location>
        <begin position="6"/>
        <end position="234"/>
    </location>
</feature>
<dbReference type="AlphaFoldDB" id="A0A2A4X384"/>
<comment type="caution">
    <text evidence="5">The sequence shown here is derived from an EMBL/GenBank/DDBJ whole genome shotgun (WGS) entry which is preliminary data.</text>
</comment>
<dbReference type="Proteomes" id="UP000218775">
    <property type="component" value="Unassembled WGS sequence"/>
</dbReference>
<protein>
    <submittedName>
        <fullName evidence="5">ATPase</fullName>
    </submittedName>
</protein>
<dbReference type="PANTHER" id="PTHR42711">
    <property type="entry name" value="ABC TRANSPORTER ATP-BINDING PROTEIN"/>
    <property type="match status" value="1"/>
</dbReference>
<dbReference type="InterPro" id="IPR003593">
    <property type="entry name" value="AAA+_ATPase"/>
</dbReference>
<evidence type="ECO:0000256" key="3">
    <source>
        <dbReference type="ARBA" id="ARBA00022840"/>
    </source>
</evidence>
<dbReference type="EMBL" id="NVUK01000021">
    <property type="protein sequence ID" value="PCI77020.1"/>
    <property type="molecule type" value="Genomic_DNA"/>
</dbReference>
<sequence>MTTPALTISNVGKKFNKFKALDSVSFTINPGEIFGLLGPNGAGKTTLISCIVGLLKPSSGHIKIFDYDSQEESNKAKHLLGFVPQELINYGYFTVEKILAFHIHFYGLSKDRDRINFLLHKLSLYKHRKKLVSQLSGGMKRRLLIAKALLHSPRLLLLDEPTAGIDLHLRNTIWSFVNDLKKEKIAILLTTHYLEEAEHLCDRIGIIKNGQLVKVDSTCNLINSSSSKIISLFFHSAQPPCSHPMLIKQTELFMSFNLPNNQPIFSFLKEIKVDYTDLEDIAIKRGRLEDVMHTFFEEEEESDHG</sequence>
<dbReference type="InterPro" id="IPR050763">
    <property type="entry name" value="ABC_transporter_ATP-binding"/>
</dbReference>
<gene>
    <name evidence="5" type="ORF">COB21_03615</name>
</gene>
<dbReference type="Pfam" id="PF00005">
    <property type="entry name" value="ABC_tran"/>
    <property type="match status" value="1"/>
</dbReference>
<dbReference type="Gene3D" id="3.40.50.300">
    <property type="entry name" value="P-loop containing nucleotide triphosphate hydrolases"/>
    <property type="match status" value="1"/>
</dbReference>
<dbReference type="PANTHER" id="PTHR42711:SF10">
    <property type="entry name" value="ABC TRANSPORTER ATP-BINDING PROTEIN"/>
    <property type="match status" value="1"/>
</dbReference>
<evidence type="ECO:0000256" key="2">
    <source>
        <dbReference type="ARBA" id="ARBA00022741"/>
    </source>
</evidence>
<dbReference type="GO" id="GO:0016887">
    <property type="term" value="F:ATP hydrolysis activity"/>
    <property type="evidence" value="ECO:0007669"/>
    <property type="project" value="InterPro"/>
</dbReference>